<feature type="compositionally biased region" description="Basic residues" evidence="1">
    <location>
        <begin position="75"/>
        <end position="88"/>
    </location>
</feature>
<dbReference type="Proteomes" id="UP001066276">
    <property type="component" value="Chromosome 6"/>
</dbReference>
<protein>
    <submittedName>
        <fullName evidence="2">Uncharacterized protein</fullName>
    </submittedName>
</protein>
<organism evidence="2 3">
    <name type="scientific">Pleurodeles waltl</name>
    <name type="common">Iberian ribbed newt</name>
    <dbReference type="NCBI Taxonomy" id="8319"/>
    <lineage>
        <taxon>Eukaryota</taxon>
        <taxon>Metazoa</taxon>
        <taxon>Chordata</taxon>
        <taxon>Craniata</taxon>
        <taxon>Vertebrata</taxon>
        <taxon>Euteleostomi</taxon>
        <taxon>Amphibia</taxon>
        <taxon>Batrachia</taxon>
        <taxon>Caudata</taxon>
        <taxon>Salamandroidea</taxon>
        <taxon>Salamandridae</taxon>
        <taxon>Pleurodelinae</taxon>
        <taxon>Pleurodeles</taxon>
    </lineage>
</organism>
<dbReference type="AlphaFoldDB" id="A0AAV7QZC9"/>
<gene>
    <name evidence="2" type="ORF">NDU88_011966</name>
</gene>
<feature type="compositionally biased region" description="Basic and acidic residues" evidence="1">
    <location>
        <begin position="1"/>
        <end position="12"/>
    </location>
</feature>
<comment type="caution">
    <text evidence="2">The sequence shown here is derived from an EMBL/GenBank/DDBJ whole genome shotgun (WGS) entry which is preliminary data.</text>
</comment>
<feature type="region of interest" description="Disordered" evidence="1">
    <location>
        <begin position="70"/>
        <end position="99"/>
    </location>
</feature>
<name>A0AAV7QZC9_PLEWA</name>
<feature type="region of interest" description="Disordered" evidence="1">
    <location>
        <begin position="1"/>
        <end position="25"/>
    </location>
</feature>
<sequence length="99" mass="11055">MEETKWLTKGDHSFGTNGENRSQDLPGHRLHILLLMIKWWGVGARRPSVAHREGAREADLPARVLSCSCGSGCQHKGKRPRERARRRLGSPSKAPQGFS</sequence>
<proteinExistence type="predicted"/>
<accession>A0AAV7QZC9</accession>
<reference evidence="2" key="1">
    <citation type="journal article" date="2022" name="bioRxiv">
        <title>Sequencing and chromosome-scale assembly of the giantPleurodeles waltlgenome.</title>
        <authorList>
            <person name="Brown T."/>
            <person name="Elewa A."/>
            <person name="Iarovenko S."/>
            <person name="Subramanian E."/>
            <person name="Araus A.J."/>
            <person name="Petzold A."/>
            <person name="Susuki M."/>
            <person name="Suzuki K.-i.T."/>
            <person name="Hayashi T."/>
            <person name="Toyoda A."/>
            <person name="Oliveira C."/>
            <person name="Osipova E."/>
            <person name="Leigh N.D."/>
            <person name="Simon A."/>
            <person name="Yun M.H."/>
        </authorList>
    </citation>
    <scope>NUCLEOTIDE SEQUENCE</scope>
    <source>
        <strain evidence="2">20211129_DDA</strain>
        <tissue evidence="2">Liver</tissue>
    </source>
</reference>
<evidence type="ECO:0000313" key="2">
    <source>
        <dbReference type="EMBL" id="KAJ1145681.1"/>
    </source>
</evidence>
<evidence type="ECO:0000313" key="3">
    <source>
        <dbReference type="Proteomes" id="UP001066276"/>
    </source>
</evidence>
<evidence type="ECO:0000256" key="1">
    <source>
        <dbReference type="SAM" id="MobiDB-lite"/>
    </source>
</evidence>
<dbReference type="EMBL" id="JANPWB010000010">
    <property type="protein sequence ID" value="KAJ1145681.1"/>
    <property type="molecule type" value="Genomic_DNA"/>
</dbReference>
<keyword evidence="3" id="KW-1185">Reference proteome</keyword>